<dbReference type="Gene3D" id="3.40.50.1820">
    <property type="entry name" value="alpha/beta hydrolase"/>
    <property type="match status" value="1"/>
</dbReference>
<organism evidence="2">
    <name type="scientific">marine sediment metagenome</name>
    <dbReference type="NCBI Taxonomy" id="412755"/>
    <lineage>
        <taxon>unclassified sequences</taxon>
        <taxon>metagenomes</taxon>
        <taxon>ecological metagenomes</taxon>
    </lineage>
</organism>
<sequence length="78" mass="8720">MKKTEIINTKSGKIQGYRENGLDIYKGIPFAEAPIDDLRFCPPVAKKNWEGIIEATEYGPSSFQPTSEFSEMLGKLPP</sequence>
<proteinExistence type="predicted"/>
<dbReference type="AlphaFoldDB" id="A0A0F9LI13"/>
<dbReference type="Pfam" id="PF00135">
    <property type="entry name" value="COesterase"/>
    <property type="match status" value="1"/>
</dbReference>
<feature type="non-terminal residue" evidence="2">
    <location>
        <position position="78"/>
    </location>
</feature>
<dbReference type="SUPFAM" id="SSF53474">
    <property type="entry name" value="alpha/beta-Hydrolases"/>
    <property type="match status" value="1"/>
</dbReference>
<evidence type="ECO:0000259" key="1">
    <source>
        <dbReference type="Pfam" id="PF00135"/>
    </source>
</evidence>
<gene>
    <name evidence="2" type="ORF">LCGC14_1212160</name>
</gene>
<evidence type="ECO:0000313" key="2">
    <source>
        <dbReference type="EMBL" id="KKM93063.1"/>
    </source>
</evidence>
<name>A0A0F9LI13_9ZZZZ</name>
<dbReference type="InterPro" id="IPR029058">
    <property type="entry name" value="AB_hydrolase_fold"/>
</dbReference>
<protein>
    <recommendedName>
        <fullName evidence="1">Carboxylesterase type B domain-containing protein</fullName>
    </recommendedName>
</protein>
<comment type="caution">
    <text evidence="2">The sequence shown here is derived from an EMBL/GenBank/DDBJ whole genome shotgun (WGS) entry which is preliminary data.</text>
</comment>
<reference evidence="2" key="1">
    <citation type="journal article" date="2015" name="Nature">
        <title>Complex archaea that bridge the gap between prokaryotes and eukaryotes.</title>
        <authorList>
            <person name="Spang A."/>
            <person name="Saw J.H."/>
            <person name="Jorgensen S.L."/>
            <person name="Zaremba-Niedzwiedzka K."/>
            <person name="Martijn J."/>
            <person name="Lind A.E."/>
            <person name="van Eijk R."/>
            <person name="Schleper C."/>
            <person name="Guy L."/>
            <person name="Ettema T.J."/>
        </authorList>
    </citation>
    <scope>NUCLEOTIDE SEQUENCE</scope>
</reference>
<dbReference type="InterPro" id="IPR002018">
    <property type="entry name" value="CarbesteraseB"/>
</dbReference>
<dbReference type="PANTHER" id="PTHR45580">
    <property type="entry name" value="PROTEIN CBG05369"/>
    <property type="match status" value="1"/>
</dbReference>
<accession>A0A0F9LI13</accession>
<dbReference type="EMBL" id="LAZR01006315">
    <property type="protein sequence ID" value="KKM93063.1"/>
    <property type="molecule type" value="Genomic_DNA"/>
</dbReference>
<feature type="domain" description="Carboxylesterase type B" evidence="1">
    <location>
        <begin position="4"/>
        <end position="70"/>
    </location>
</feature>
<dbReference type="PANTHER" id="PTHR45580:SF7">
    <property type="entry name" value="CARBOXYLESTERASE TYPE B DOMAIN-CONTAINING PROTEIN-RELATED"/>
    <property type="match status" value="1"/>
</dbReference>